<sequence length="186" mass="20245">MSPTSEVPGGSRFQAPDPRRVAAAWSAELDGLDVSPFLIGSAVQRVARHFERAFVKLTRAYNLGPGEMRILLVLGRSAPKYAVSPTELFRQLLITSGAVSKQIDRLVEIGLVTRVPDPDVLRGLLVRLEPPGKEIADAAMREICSSRYSGLEQLDQQEIEAYLGMLTRLQRLVEESGSGAGSDADL</sequence>
<dbReference type="PANTHER" id="PTHR33164:SF104">
    <property type="entry name" value="TRANSCRIPTIONAL REGULATORY PROTEIN"/>
    <property type="match status" value="1"/>
</dbReference>
<keyword evidence="3" id="KW-1185">Reference proteome</keyword>
<evidence type="ECO:0000313" key="2">
    <source>
        <dbReference type="EMBL" id="MFC4035723.1"/>
    </source>
</evidence>
<dbReference type="RefSeq" id="WP_386436159.1">
    <property type="nucleotide sequence ID" value="NZ_JBHSBB010000029.1"/>
</dbReference>
<dbReference type="Proteomes" id="UP001595765">
    <property type="component" value="Unassembled WGS sequence"/>
</dbReference>
<dbReference type="InterPro" id="IPR036390">
    <property type="entry name" value="WH_DNA-bd_sf"/>
</dbReference>
<dbReference type="SMART" id="SM00347">
    <property type="entry name" value="HTH_MARR"/>
    <property type="match status" value="1"/>
</dbReference>
<evidence type="ECO:0000313" key="3">
    <source>
        <dbReference type="Proteomes" id="UP001595765"/>
    </source>
</evidence>
<dbReference type="InterPro" id="IPR039422">
    <property type="entry name" value="MarR/SlyA-like"/>
</dbReference>
<dbReference type="Gene3D" id="1.10.10.10">
    <property type="entry name" value="Winged helix-like DNA-binding domain superfamily/Winged helix DNA-binding domain"/>
    <property type="match status" value="1"/>
</dbReference>
<gene>
    <name evidence="2" type="ORF">ACFO3J_30260</name>
</gene>
<evidence type="ECO:0000259" key="1">
    <source>
        <dbReference type="PROSITE" id="PS50995"/>
    </source>
</evidence>
<name>A0ABV8HUG9_9ACTN</name>
<reference evidence="3" key="1">
    <citation type="journal article" date="2019" name="Int. J. Syst. Evol. Microbiol.">
        <title>The Global Catalogue of Microorganisms (GCM) 10K type strain sequencing project: providing services to taxonomists for standard genome sequencing and annotation.</title>
        <authorList>
            <consortium name="The Broad Institute Genomics Platform"/>
            <consortium name="The Broad Institute Genome Sequencing Center for Infectious Disease"/>
            <person name="Wu L."/>
            <person name="Ma J."/>
        </authorList>
    </citation>
    <scope>NUCLEOTIDE SEQUENCE [LARGE SCALE GENOMIC DNA]</scope>
    <source>
        <strain evidence="3">CGMCC 4.7237</strain>
    </source>
</reference>
<accession>A0ABV8HUG9</accession>
<dbReference type="SUPFAM" id="SSF46785">
    <property type="entry name" value="Winged helix' DNA-binding domain"/>
    <property type="match status" value="1"/>
</dbReference>
<dbReference type="InterPro" id="IPR000835">
    <property type="entry name" value="HTH_MarR-typ"/>
</dbReference>
<proteinExistence type="predicted"/>
<dbReference type="EMBL" id="JBHSBB010000029">
    <property type="protein sequence ID" value="MFC4035723.1"/>
    <property type="molecule type" value="Genomic_DNA"/>
</dbReference>
<feature type="domain" description="HTH marR-type" evidence="1">
    <location>
        <begin position="36"/>
        <end position="171"/>
    </location>
</feature>
<organism evidence="2 3">
    <name type="scientific">Streptomyces polygonati</name>
    <dbReference type="NCBI Taxonomy" id="1617087"/>
    <lineage>
        <taxon>Bacteria</taxon>
        <taxon>Bacillati</taxon>
        <taxon>Actinomycetota</taxon>
        <taxon>Actinomycetes</taxon>
        <taxon>Kitasatosporales</taxon>
        <taxon>Streptomycetaceae</taxon>
        <taxon>Streptomyces</taxon>
    </lineage>
</organism>
<dbReference type="InterPro" id="IPR036388">
    <property type="entry name" value="WH-like_DNA-bd_sf"/>
</dbReference>
<dbReference type="PROSITE" id="PS50995">
    <property type="entry name" value="HTH_MARR_2"/>
    <property type="match status" value="1"/>
</dbReference>
<dbReference type="PANTHER" id="PTHR33164">
    <property type="entry name" value="TRANSCRIPTIONAL REGULATOR, MARR FAMILY"/>
    <property type="match status" value="1"/>
</dbReference>
<protein>
    <submittedName>
        <fullName evidence="2">MarR family winged helix-turn-helix transcriptional regulator</fullName>
    </submittedName>
</protein>
<dbReference type="Pfam" id="PF12802">
    <property type="entry name" value="MarR_2"/>
    <property type="match status" value="1"/>
</dbReference>
<comment type="caution">
    <text evidence="2">The sequence shown here is derived from an EMBL/GenBank/DDBJ whole genome shotgun (WGS) entry which is preliminary data.</text>
</comment>